<dbReference type="AlphaFoldDB" id="A0A1B6JEH1"/>
<organism evidence="2">
    <name type="scientific">Homalodisca liturata</name>
    <dbReference type="NCBI Taxonomy" id="320908"/>
    <lineage>
        <taxon>Eukaryota</taxon>
        <taxon>Metazoa</taxon>
        <taxon>Ecdysozoa</taxon>
        <taxon>Arthropoda</taxon>
        <taxon>Hexapoda</taxon>
        <taxon>Insecta</taxon>
        <taxon>Pterygota</taxon>
        <taxon>Neoptera</taxon>
        <taxon>Paraneoptera</taxon>
        <taxon>Hemiptera</taxon>
        <taxon>Auchenorrhyncha</taxon>
        <taxon>Membracoidea</taxon>
        <taxon>Cicadellidae</taxon>
        <taxon>Cicadellinae</taxon>
        <taxon>Proconiini</taxon>
        <taxon>Homalodisca</taxon>
    </lineage>
</organism>
<dbReference type="Pfam" id="PF26215">
    <property type="entry name" value="HTH_animal"/>
    <property type="match status" value="1"/>
</dbReference>
<feature type="non-terminal residue" evidence="2">
    <location>
        <position position="1"/>
    </location>
</feature>
<name>A0A1B6JEH1_9HEMI</name>
<evidence type="ECO:0000313" key="2">
    <source>
        <dbReference type="EMBL" id="JAS97691.1"/>
    </source>
</evidence>
<proteinExistence type="predicted"/>
<reference evidence="2" key="1">
    <citation type="submission" date="2015-11" db="EMBL/GenBank/DDBJ databases">
        <title>De novo transcriptome assembly of four potential Pierce s Disease insect vectors from Arizona vineyards.</title>
        <authorList>
            <person name="Tassone E.E."/>
        </authorList>
    </citation>
    <scope>NUCLEOTIDE SEQUENCE</scope>
</reference>
<accession>A0A1B6JEH1</accession>
<dbReference type="EMBL" id="GECU01010015">
    <property type="protein sequence ID" value="JAS97691.1"/>
    <property type="molecule type" value="Transcribed_RNA"/>
</dbReference>
<dbReference type="PANTHER" id="PTHR21301">
    <property type="entry name" value="REVERSE TRANSCRIPTASE"/>
    <property type="match status" value="1"/>
</dbReference>
<protein>
    <recommendedName>
        <fullName evidence="1">Helix-turn-helix domain-containing protein</fullName>
    </recommendedName>
</protein>
<feature type="non-terminal residue" evidence="2">
    <location>
        <position position="135"/>
    </location>
</feature>
<dbReference type="InterPro" id="IPR058912">
    <property type="entry name" value="HTH_animal"/>
</dbReference>
<gene>
    <name evidence="2" type="ORF">g.3718</name>
</gene>
<sequence length="135" mass="16046">FMLWTESNEKLLDFLNALNSFDNNLKFTWKISTESVTFLDIDVYIKKGYLKHKINVKPTNTFQYLHYNSCHPVYVKRSIPKSLATRATKLCSESEDLKNYFSNIYDAFLKREYPEKLLNEKLQLNESNLNNNYVK</sequence>
<feature type="domain" description="Helix-turn-helix" evidence="1">
    <location>
        <begin position="63"/>
        <end position="120"/>
    </location>
</feature>
<evidence type="ECO:0000259" key="1">
    <source>
        <dbReference type="Pfam" id="PF26215"/>
    </source>
</evidence>
<dbReference type="PANTHER" id="PTHR21301:SF10">
    <property type="entry name" value="REVERSE TRANSCRIPTASE DOMAIN-CONTAINING PROTEIN"/>
    <property type="match status" value="1"/>
</dbReference>